<organism evidence="1 2">
    <name type="scientific">Clonostachys rhizophaga</name>
    <dbReference type="NCBI Taxonomy" id="160324"/>
    <lineage>
        <taxon>Eukaryota</taxon>
        <taxon>Fungi</taxon>
        <taxon>Dikarya</taxon>
        <taxon>Ascomycota</taxon>
        <taxon>Pezizomycotina</taxon>
        <taxon>Sordariomycetes</taxon>
        <taxon>Hypocreomycetidae</taxon>
        <taxon>Hypocreales</taxon>
        <taxon>Bionectriaceae</taxon>
        <taxon>Clonostachys</taxon>
    </lineage>
</organism>
<proteinExistence type="predicted"/>
<evidence type="ECO:0000313" key="1">
    <source>
        <dbReference type="EMBL" id="CAH0025096.1"/>
    </source>
</evidence>
<comment type="caution">
    <text evidence="1">The sequence shown here is derived from an EMBL/GenBank/DDBJ whole genome shotgun (WGS) entry which is preliminary data.</text>
</comment>
<sequence length="128" mass="13904">MLPWIGSHFLVRWFYDTMITSKAKNPNPEALVEAMRKGYKSLKGIDADLHKDDQLMKKIAGSARAAFAGGSEGYVTDATILTRPWGFDLGAAEAAKVAMWYGDKDTTTPSGCGKGCAGAHWWLEADCS</sequence>
<gene>
    <name evidence="1" type="ORF">CRHIZ90672A_00005246</name>
</gene>
<protein>
    <submittedName>
        <fullName evidence="1">Uncharacterized protein</fullName>
    </submittedName>
</protein>
<reference evidence="1" key="1">
    <citation type="submission" date="2021-10" db="EMBL/GenBank/DDBJ databases">
        <authorList>
            <person name="Piombo E."/>
        </authorList>
    </citation>
    <scope>NUCLEOTIDE SEQUENCE</scope>
</reference>
<dbReference type="Proteomes" id="UP000696573">
    <property type="component" value="Unassembled WGS sequence"/>
</dbReference>
<name>A0A9N9VKN2_9HYPO</name>
<evidence type="ECO:0000313" key="2">
    <source>
        <dbReference type="Proteomes" id="UP000696573"/>
    </source>
</evidence>
<keyword evidence="2" id="KW-1185">Reference proteome</keyword>
<dbReference type="AlphaFoldDB" id="A0A9N9VKN2"/>
<accession>A0A9N9VKN2</accession>
<dbReference type="EMBL" id="CABFNQ020000702">
    <property type="protein sequence ID" value="CAH0025096.1"/>
    <property type="molecule type" value="Genomic_DNA"/>
</dbReference>